<accession>A0A843U8J5</accession>
<organism evidence="1 2">
    <name type="scientific">Colocasia esculenta</name>
    <name type="common">Wild taro</name>
    <name type="synonym">Arum esculentum</name>
    <dbReference type="NCBI Taxonomy" id="4460"/>
    <lineage>
        <taxon>Eukaryota</taxon>
        <taxon>Viridiplantae</taxon>
        <taxon>Streptophyta</taxon>
        <taxon>Embryophyta</taxon>
        <taxon>Tracheophyta</taxon>
        <taxon>Spermatophyta</taxon>
        <taxon>Magnoliopsida</taxon>
        <taxon>Liliopsida</taxon>
        <taxon>Araceae</taxon>
        <taxon>Aroideae</taxon>
        <taxon>Colocasieae</taxon>
        <taxon>Colocasia</taxon>
    </lineage>
</organism>
<reference evidence="1" key="1">
    <citation type="submission" date="2017-07" db="EMBL/GenBank/DDBJ databases">
        <title>Taro Niue Genome Assembly and Annotation.</title>
        <authorList>
            <person name="Atibalentja N."/>
            <person name="Keating K."/>
            <person name="Fields C.J."/>
        </authorList>
    </citation>
    <scope>NUCLEOTIDE SEQUENCE</scope>
    <source>
        <strain evidence="1">Niue_2</strain>
        <tissue evidence="1">Leaf</tissue>
    </source>
</reference>
<evidence type="ECO:0000313" key="1">
    <source>
        <dbReference type="EMBL" id="MQL78310.1"/>
    </source>
</evidence>
<comment type="caution">
    <text evidence="1">The sequence shown here is derived from an EMBL/GenBank/DDBJ whole genome shotgun (WGS) entry which is preliminary data.</text>
</comment>
<proteinExistence type="predicted"/>
<dbReference type="EMBL" id="NMUH01000393">
    <property type="protein sequence ID" value="MQL78310.1"/>
    <property type="molecule type" value="Genomic_DNA"/>
</dbReference>
<gene>
    <name evidence="1" type="ORF">Taro_010737</name>
</gene>
<sequence>MQAGKRDGLVHRREEGSSEEVIVTFLEVGQEEDSGVPFATVSSSFKSASGCTIVTQLQAERQEGVSPLRKGTWRYRVLEAWKEVSEVWQHRAPDQRLPQTSAICSERSASPSSEIGVPVLEEDIVRSDSEREE</sequence>
<keyword evidence="2" id="KW-1185">Reference proteome</keyword>
<evidence type="ECO:0000313" key="2">
    <source>
        <dbReference type="Proteomes" id="UP000652761"/>
    </source>
</evidence>
<protein>
    <submittedName>
        <fullName evidence="1">Uncharacterized protein</fullName>
    </submittedName>
</protein>
<dbReference type="AlphaFoldDB" id="A0A843U8J5"/>
<name>A0A843U8J5_COLES</name>
<dbReference type="Proteomes" id="UP000652761">
    <property type="component" value="Unassembled WGS sequence"/>
</dbReference>